<dbReference type="AlphaFoldDB" id="A0A561PVW4"/>
<evidence type="ECO:0000313" key="1">
    <source>
        <dbReference type="EMBL" id="TWF42269.1"/>
    </source>
</evidence>
<evidence type="ECO:0000313" key="2">
    <source>
        <dbReference type="Proteomes" id="UP000320811"/>
    </source>
</evidence>
<reference evidence="1 2" key="1">
    <citation type="submission" date="2019-06" db="EMBL/GenBank/DDBJ databases">
        <title>Sorghum-associated microbial communities from plants grown in Nebraska, USA.</title>
        <authorList>
            <person name="Schachtman D."/>
        </authorList>
    </citation>
    <scope>NUCLEOTIDE SEQUENCE [LARGE SCALE GENOMIC DNA]</scope>
    <source>
        <strain evidence="1 2">1209</strain>
    </source>
</reference>
<proteinExistence type="predicted"/>
<name>A0A561PVW4_9BACT</name>
<gene>
    <name evidence="1" type="ORF">FHW36_10224</name>
</gene>
<accession>A0A561PVW4</accession>
<organism evidence="1 2">
    <name type="scientific">Chitinophaga polysaccharea</name>
    <dbReference type="NCBI Taxonomy" id="1293035"/>
    <lineage>
        <taxon>Bacteria</taxon>
        <taxon>Pseudomonadati</taxon>
        <taxon>Bacteroidota</taxon>
        <taxon>Chitinophagia</taxon>
        <taxon>Chitinophagales</taxon>
        <taxon>Chitinophagaceae</taxon>
        <taxon>Chitinophaga</taxon>
    </lineage>
</organism>
<sequence length="51" mass="5803">MNYPYIYGLSDDDSNETKQDDDAAEAYKFEGFEIEVNVKVVLNPVTKIKVS</sequence>
<dbReference type="RefSeq" id="WP_186452346.1">
    <property type="nucleotide sequence ID" value="NZ_VIWO01000002.1"/>
</dbReference>
<dbReference type="Proteomes" id="UP000320811">
    <property type="component" value="Unassembled WGS sequence"/>
</dbReference>
<comment type="caution">
    <text evidence="1">The sequence shown here is derived from an EMBL/GenBank/DDBJ whole genome shotgun (WGS) entry which is preliminary data.</text>
</comment>
<dbReference type="EMBL" id="VIWO01000002">
    <property type="protein sequence ID" value="TWF42269.1"/>
    <property type="molecule type" value="Genomic_DNA"/>
</dbReference>
<protein>
    <submittedName>
        <fullName evidence="1">Uncharacterized protein</fullName>
    </submittedName>
</protein>
<keyword evidence="2" id="KW-1185">Reference proteome</keyword>